<organism evidence="9 10">
    <name type="scientific">Albugo candida</name>
    <dbReference type="NCBI Taxonomy" id="65357"/>
    <lineage>
        <taxon>Eukaryota</taxon>
        <taxon>Sar</taxon>
        <taxon>Stramenopiles</taxon>
        <taxon>Oomycota</taxon>
        <taxon>Peronosporomycetes</taxon>
        <taxon>Albuginales</taxon>
        <taxon>Albuginaceae</taxon>
        <taxon>Albugo</taxon>
    </lineage>
</organism>
<evidence type="ECO:0000256" key="2">
    <source>
        <dbReference type="ARBA" id="ARBA00022448"/>
    </source>
</evidence>
<feature type="region of interest" description="Disordered" evidence="6">
    <location>
        <begin position="247"/>
        <end position="281"/>
    </location>
</feature>
<feature type="transmembrane region" description="Helical" evidence="7">
    <location>
        <begin position="169"/>
        <end position="189"/>
    </location>
</feature>
<evidence type="ECO:0000256" key="7">
    <source>
        <dbReference type="SAM" id="Phobius"/>
    </source>
</evidence>
<feature type="domain" description="Sodium/calcium exchanger membrane region" evidence="8">
    <location>
        <begin position="70"/>
        <end position="211"/>
    </location>
</feature>
<dbReference type="PANTHER" id="PTHR12266:SF0">
    <property type="entry name" value="MITOCHONDRIAL SODIUM_CALCIUM EXCHANGER PROTEIN"/>
    <property type="match status" value="1"/>
</dbReference>
<dbReference type="InterPro" id="IPR044880">
    <property type="entry name" value="NCX_ion-bd_dom_sf"/>
</dbReference>
<dbReference type="EMBL" id="CAIX01000007">
    <property type="protein sequence ID" value="CCI40326.1"/>
    <property type="molecule type" value="Genomic_DNA"/>
</dbReference>
<gene>
    <name evidence="9" type="ORF">BN9_011100</name>
</gene>
<evidence type="ECO:0000256" key="4">
    <source>
        <dbReference type="ARBA" id="ARBA00022989"/>
    </source>
</evidence>
<dbReference type="OrthoDB" id="407410at2759"/>
<dbReference type="Pfam" id="PF01699">
    <property type="entry name" value="Na_Ca_ex"/>
    <property type="match status" value="2"/>
</dbReference>
<dbReference type="GO" id="GO:0016020">
    <property type="term" value="C:membrane"/>
    <property type="evidence" value="ECO:0007669"/>
    <property type="project" value="UniProtKB-SubCell"/>
</dbReference>
<sequence>MRAVYFFVCSLRVLFSLDVSIPNDHKHASAPNGIPILETTDSHRTTYFDYDSLLSAKICAVPFMAGFLLLLCLLFMFYLLSSTADSFFCPSLQSIVEIYRIPPDVAGATFLSFGNGSPDVFSNIAAFGSSTPRIGVASILGGGLLLTTVVSASVGLVSQDQLQLVPRKFVRDVAFYALAVLYFCVVFYHGTVERWQAIGFLIIYGIYVACVLLDHHIAVLLHPWFPTQTSYQTSDWDNAQLGSPSTLAFGSDSDQSEIKLHRSDDEDSELTEETPFGPFSLHREDPYMYGTPNSDISGRSTFSLPTPRLNCPDPILSNGHACSHEFLPLECRRTASLIASNRPLRSRRKRSQSTWQSIARTTHHGPSSRRWTRSYHHPDYENLVSVSEKDEEEDSIDTELASVDEEIRSIYPSPIKENETDAMSSPSSRLQITQFLTPSRYISYLRKAFRFFYRYIWSPFQYTFTLIRRLTIPLLDEELWDKKMTLCCPFFAILVIGTSFFSTELKNPVFVGLIIIGGSIGSIYVHLTSSDQTPPRGRYAAPYLALAFFMSVVWIMNIADEVVGILKTLGKALGVSQLVLGVSVLAWGNSIGDLISDVAIARDGFPSMAFAGCFAGPLFNLLVGTGTSLTIATFQHGTISMGHSVPLVTLGFIYLFISLALNGIVVALQKFRYHRRFCYVLYAFYCSFVLASIAVVLL</sequence>
<protein>
    <recommendedName>
        <fullName evidence="8">Sodium/calcium exchanger membrane region domain-containing protein</fullName>
    </recommendedName>
</protein>
<evidence type="ECO:0000256" key="5">
    <source>
        <dbReference type="ARBA" id="ARBA00023136"/>
    </source>
</evidence>
<accession>A0A024G195</accession>
<feature type="transmembrane region" description="Helical" evidence="7">
    <location>
        <begin position="644"/>
        <end position="667"/>
    </location>
</feature>
<evidence type="ECO:0000259" key="8">
    <source>
        <dbReference type="Pfam" id="PF01699"/>
    </source>
</evidence>
<keyword evidence="4 7" id="KW-1133">Transmembrane helix</keyword>
<feature type="transmembrane region" description="Helical" evidence="7">
    <location>
        <begin position="58"/>
        <end position="80"/>
    </location>
</feature>
<feature type="transmembrane region" description="Helical" evidence="7">
    <location>
        <begin position="679"/>
        <end position="697"/>
    </location>
</feature>
<dbReference type="PANTHER" id="PTHR12266">
    <property type="entry name" value="NA+/CA2+ K+ INDEPENDENT EXCHANGER"/>
    <property type="match status" value="1"/>
</dbReference>
<evidence type="ECO:0000313" key="10">
    <source>
        <dbReference type="Proteomes" id="UP000053237"/>
    </source>
</evidence>
<feature type="transmembrane region" description="Helical" evidence="7">
    <location>
        <begin position="509"/>
        <end position="527"/>
    </location>
</feature>
<keyword evidence="5 7" id="KW-0472">Membrane</keyword>
<dbReference type="InParanoid" id="A0A024G195"/>
<dbReference type="GO" id="GO:0008324">
    <property type="term" value="F:monoatomic cation transmembrane transporter activity"/>
    <property type="evidence" value="ECO:0007669"/>
    <property type="project" value="TreeGrafter"/>
</dbReference>
<comment type="subcellular location">
    <subcellularLocation>
        <location evidence="1">Membrane</location>
        <topology evidence="1">Multi-pass membrane protein</topology>
    </subcellularLocation>
</comment>
<evidence type="ECO:0000256" key="6">
    <source>
        <dbReference type="SAM" id="MobiDB-lite"/>
    </source>
</evidence>
<dbReference type="InterPro" id="IPR051359">
    <property type="entry name" value="CaCA_antiporter"/>
</dbReference>
<proteinExistence type="predicted"/>
<keyword evidence="3 7" id="KW-0812">Transmembrane</keyword>
<comment type="caution">
    <text evidence="9">The sequence shown here is derived from an EMBL/GenBank/DDBJ whole genome shotgun (WGS) entry which is preliminary data.</text>
</comment>
<dbReference type="Gene3D" id="1.20.1420.30">
    <property type="entry name" value="NCX, central ion-binding region"/>
    <property type="match status" value="2"/>
</dbReference>
<dbReference type="STRING" id="65357.A0A024G195"/>
<evidence type="ECO:0000256" key="1">
    <source>
        <dbReference type="ARBA" id="ARBA00004141"/>
    </source>
</evidence>
<dbReference type="AlphaFoldDB" id="A0A024G195"/>
<feature type="transmembrane region" description="Helical" evidence="7">
    <location>
        <begin position="608"/>
        <end position="632"/>
    </location>
</feature>
<feature type="transmembrane region" description="Helical" evidence="7">
    <location>
        <begin position="539"/>
        <end position="558"/>
    </location>
</feature>
<dbReference type="InterPro" id="IPR004837">
    <property type="entry name" value="NaCa_Exmemb"/>
</dbReference>
<evidence type="ECO:0000256" key="3">
    <source>
        <dbReference type="ARBA" id="ARBA00022692"/>
    </source>
</evidence>
<feature type="domain" description="Sodium/calcium exchanger membrane region" evidence="8">
    <location>
        <begin position="545"/>
        <end position="693"/>
    </location>
</feature>
<reference evidence="9 10" key="1">
    <citation type="submission" date="2012-05" db="EMBL/GenBank/DDBJ databases">
        <title>Recombination and specialization in a pathogen metapopulation.</title>
        <authorList>
            <person name="Gardiner A."/>
            <person name="Kemen E."/>
            <person name="Schultz-Larsen T."/>
            <person name="MacLean D."/>
            <person name="Van Oosterhout C."/>
            <person name="Jones J.D.G."/>
        </authorList>
    </citation>
    <scope>NUCLEOTIDE SEQUENCE [LARGE SCALE GENOMIC DNA]</scope>
    <source>
        <strain evidence="9 10">Ac Nc2</strain>
    </source>
</reference>
<feature type="region of interest" description="Disordered" evidence="6">
    <location>
        <begin position="343"/>
        <end position="371"/>
    </location>
</feature>
<evidence type="ECO:0000313" key="9">
    <source>
        <dbReference type="EMBL" id="CCI40326.1"/>
    </source>
</evidence>
<feature type="transmembrane region" description="Helical" evidence="7">
    <location>
        <begin position="195"/>
        <end position="213"/>
    </location>
</feature>
<feature type="compositionally biased region" description="Basic residues" evidence="6">
    <location>
        <begin position="361"/>
        <end position="371"/>
    </location>
</feature>
<keyword evidence="2" id="KW-0813">Transport</keyword>
<name>A0A024G195_9STRA</name>
<dbReference type="Proteomes" id="UP000053237">
    <property type="component" value="Unassembled WGS sequence"/>
</dbReference>
<keyword evidence="10" id="KW-1185">Reference proteome</keyword>
<feature type="transmembrane region" description="Helical" evidence="7">
    <location>
        <begin position="578"/>
        <end position="596"/>
    </location>
</feature>
<feature type="transmembrane region" description="Helical" evidence="7">
    <location>
        <begin position="134"/>
        <end position="157"/>
    </location>
</feature>